<dbReference type="EMBL" id="BEXB01000001">
    <property type="protein sequence ID" value="GAY74714.1"/>
    <property type="molecule type" value="Genomic_DNA"/>
</dbReference>
<protein>
    <submittedName>
        <fullName evidence="1">Uncharacterized protein</fullName>
    </submittedName>
</protein>
<name>A0A4Y1Z6U8_9BACL</name>
<organism evidence="1 2">
    <name type="scientific">Sporolactobacillus inulinus</name>
    <dbReference type="NCBI Taxonomy" id="2078"/>
    <lineage>
        <taxon>Bacteria</taxon>
        <taxon>Bacillati</taxon>
        <taxon>Bacillota</taxon>
        <taxon>Bacilli</taxon>
        <taxon>Bacillales</taxon>
        <taxon>Sporolactobacillaceae</taxon>
        <taxon>Sporolactobacillus</taxon>
    </lineage>
</organism>
<dbReference type="Proteomes" id="UP000319716">
    <property type="component" value="Unassembled WGS sequence"/>
</dbReference>
<reference evidence="1 2" key="1">
    <citation type="submission" date="2017-11" db="EMBL/GenBank/DDBJ databases">
        <title>Draft Genome Sequence of Sporolactobacillus inulinus NBRC 111894 Isolated from Koso, a Japanese Sugar-Vegetable Fermented Beverage.</title>
        <authorList>
            <person name="Chiou T.Y."/>
            <person name="Oshima K."/>
            <person name="Suda W."/>
            <person name="Hattori M."/>
            <person name="Takahashi T."/>
        </authorList>
    </citation>
    <scope>NUCLEOTIDE SEQUENCE [LARGE SCALE GENOMIC DNA]</scope>
    <source>
        <strain evidence="1 2">NBRC111894</strain>
    </source>
</reference>
<evidence type="ECO:0000313" key="1">
    <source>
        <dbReference type="EMBL" id="GAY74714.1"/>
    </source>
</evidence>
<sequence>MYLSGLWVLKKTFDLENLAEWVKLKEEKNINFDKIGD</sequence>
<proteinExistence type="predicted"/>
<dbReference type="AlphaFoldDB" id="A0A4Y1Z6U8"/>
<accession>A0A4Y1Z6U8</accession>
<gene>
    <name evidence="1" type="ORF">NBRC111894_268</name>
</gene>
<evidence type="ECO:0000313" key="2">
    <source>
        <dbReference type="Proteomes" id="UP000319716"/>
    </source>
</evidence>
<comment type="caution">
    <text evidence="1">The sequence shown here is derived from an EMBL/GenBank/DDBJ whole genome shotgun (WGS) entry which is preliminary data.</text>
</comment>